<feature type="transmembrane region" description="Helical" evidence="1">
    <location>
        <begin position="383"/>
        <end position="399"/>
    </location>
</feature>
<dbReference type="PANTHER" id="PTHR48473">
    <property type="entry name" value="TIR DOMAIN-CONTAINING PROTEIN"/>
    <property type="match status" value="1"/>
</dbReference>
<protein>
    <recommendedName>
        <fullName evidence="2">Replication protein A 70 kDa DNA-binding subunit B/D first OB fold domain-containing protein</fullName>
    </recommendedName>
</protein>
<feature type="transmembrane region" description="Helical" evidence="1">
    <location>
        <begin position="266"/>
        <end position="284"/>
    </location>
</feature>
<feature type="transmembrane region" description="Helical" evidence="1">
    <location>
        <begin position="353"/>
        <end position="371"/>
    </location>
</feature>
<reference evidence="3 4" key="1">
    <citation type="submission" date="2021-05" db="EMBL/GenBank/DDBJ databases">
        <title>Genome Assembly of Synthetic Allotetraploid Brassica napus Reveals Homoeologous Exchanges between Subgenomes.</title>
        <authorList>
            <person name="Davis J.T."/>
        </authorList>
    </citation>
    <scope>NUCLEOTIDE SEQUENCE [LARGE SCALE GENOMIC DNA]</scope>
    <source>
        <strain evidence="4">cv. Da-Ae</strain>
        <tissue evidence="3">Seedling</tissue>
    </source>
</reference>
<feature type="transmembrane region" description="Helical" evidence="1">
    <location>
        <begin position="296"/>
        <end position="313"/>
    </location>
</feature>
<sequence length="408" mass="46216">MASKALNNTANDSTEQITAISDLKPKHTTKMVHVKGHKIHASCKKTYFESKGRLLLVGVWRNIRNFQVRPAGGAYRTTNHIYKISFNQATVVSRSNFMNDDLYLNLVDFQSVLSGTLDEKYLIDVLGQVLDCGAVETIQCAGGNQRKKLEFTLRDIKDTGDDKTLMPYESNEDSQEYIKNYHAFTSFHGPDLSKTFISHLHKQFTSNRITILKGFMFSPRDDESELFEKIGREVTGILQRIEYLIAREDTLNPTTSTNKSRCSIDLVFLVVIINLLLEITSAVADQLSSSTRKPCFARISLVMSILSLILTIIDFTDKIRVHKVHFRCKLPIPWFYYPARDYSTRFGSSTDNILLFCVAGQLIVSTINFSFTERGRDGPIKVSVWPLVFAIGIVVSKFTEKPPISKNN</sequence>
<keyword evidence="1" id="KW-0812">Transmembrane</keyword>
<organism evidence="3 4">
    <name type="scientific">Brassica napus</name>
    <name type="common">Rape</name>
    <dbReference type="NCBI Taxonomy" id="3708"/>
    <lineage>
        <taxon>Eukaryota</taxon>
        <taxon>Viridiplantae</taxon>
        <taxon>Streptophyta</taxon>
        <taxon>Embryophyta</taxon>
        <taxon>Tracheophyta</taxon>
        <taxon>Spermatophyta</taxon>
        <taxon>Magnoliopsida</taxon>
        <taxon>eudicotyledons</taxon>
        <taxon>Gunneridae</taxon>
        <taxon>Pentapetalae</taxon>
        <taxon>rosids</taxon>
        <taxon>malvids</taxon>
        <taxon>Brassicales</taxon>
        <taxon>Brassicaceae</taxon>
        <taxon>Brassiceae</taxon>
        <taxon>Brassica</taxon>
    </lineage>
</organism>
<evidence type="ECO:0000259" key="2">
    <source>
        <dbReference type="Pfam" id="PF02721"/>
    </source>
</evidence>
<dbReference type="InterPro" id="IPR003871">
    <property type="entry name" value="RFA1B/D_OB_1st"/>
</dbReference>
<comment type="caution">
    <text evidence="3">The sequence shown here is derived from an EMBL/GenBank/DDBJ whole genome shotgun (WGS) entry which is preliminary data.</text>
</comment>
<proteinExistence type="predicted"/>
<keyword evidence="1" id="KW-0472">Membrane</keyword>
<dbReference type="Pfam" id="PF02721">
    <property type="entry name" value="DUF223"/>
    <property type="match status" value="1"/>
</dbReference>
<keyword evidence="4" id="KW-1185">Reference proteome</keyword>
<name>A0ABQ8DQQ9_BRANA</name>
<evidence type="ECO:0000313" key="4">
    <source>
        <dbReference type="Proteomes" id="UP000824890"/>
    </source>
</evidence>
<dbReference type="Gene3D" id="2.40.50.140">
    <property type="entry name" value="Nucleic acid-binding proteins"/>
    <property type="match status" value="2"/>
</dbReference>
<evidence type="ECO:0000313" key="3">
    <source>
        <dbReference type="EMBL" id="KAH0931709.1"/>
    </source>
</evidence>
<accession>A0ABQ8DQQ9</accession>
<dbReference type="Proteomes" id="UP000824890">
    <property type="component" value="Unassembled WGS sequence"/>
</dbReference>
<dbReference type="SUPFAM" id="SSF50249">
    <property type="entry name" value="Nucleic acid-binding proteins"/>
    <property type="match status" value="1"/>
</dbReference>
<dbReference type="PANTHER" id="PTHR48473:SF1">
    <property type="entry name" value="TIR DOMAIN-CONTAINING PROTEIN"/>
    <property type="match status" value="1"/>
</dbReference>
<dbReference type="EMBL" id="JAGKQM010000003">
    <property type="protein sequence ID" value="KAH0931709.1"/>
    <property type="molecule type" value="Genomic_DNA"/>
</dbReference>
<gene>
    <name evidence="3" type="ORF">HID58_008826</name>
</gene>
<keyword evidence="1" id="KW-1133">Transmembrane helix</keyword>
<feature type="domain" description="Replication protein A 70 kDa DNA-binding subunit B/D first OB fold" evidence="2">
    <location>
        <begin position="31"/>
        <end position="94"/>
    </location>
</feature>
<evidence type="ECO:0000256" key="1">
    <source>
        <dbReference type="SAM" id="Phobius"/>
    </source>
</evidence>
<dbReference type="CDD" id="cd04480">
    <property type="entry name" value="RPA1_DBD_A_like"/>
    <property type="match status" value="1"/>
</dbReference>
<dbReference type="InterPro" id="IPR012340">
    <property type="entry name" value="NA-bd_OB-fold"/>
</dbReference>